<dbReference type="Proteomes" id="UP000499080">
    <property type="component" value="Unassembled WGS sequence"/>
</dbReference>
<proteinExistence type="predicted"/>
<name>A0A4Y2PID8_ARAVE</name>
<reference evidence="2 3" key="1">
    <citation type="journal article" date="2019" name="Sci. Rep.">
        <title>Orb-weaving spider Araneus ventricosus genome elucidates the spidroin gene catalogue.</title>
        <authorList>
            <person name="Kono N."/>
            <person name="Nakamura H."/>
            <person name="Ohtoshi R."/>
            <person name="Moran D.A.P."/>
            <person name="Shinohara A."/>
            <person name="Yoshida Y."/>
            <person name="Fujiwara M."/>
            <person name="Mori M."/>
            <person name="Tomita M."/>
            <person name="Arakawa K."/>
        </authorList>
    </citation>
    <scope>NUCLEOTIDE SEQUENCE [LARGE SCALE GENOMIC DNA]</scope>
</reference>
<feature type="transmembrane region" description="Helical" evidence="1">
    <location>
        <begin position="141"/>
        <end position="162"/>
    </location>
</feature>
<keyword evidence="1" id="KW-0812">Transmembrane</keyword>
<accession>A0A4Y2PID8</accession>
<dbReference type="EMBL" id="BGPR01011318">
    <property type="protein sequence ID" value="GBN50693.1"/>
    <property type="molecule type" value="Genomic_DNA"/>
</dbReference>
<feature type="transmembrane region" description="Helical" evidence="1">
    <location>
        <begin position="219"/>
        <end position="237"/>
    </location>
</feature>
<evidence type="ECO:0008006" key="4">
    <source>
        <dbReference type="Google" id="ProtNLM"/>
    </source>
</evidence>
<dbReference type="OrthoDB" id="6424566at2759"/>
<evidence type="ECO:0000313" key="2">
    <source>
        <dbReference type="EMBL" id="GBN50693.1"/>
    </source>
</evidence>
<keyword evidence="1" id="KW-0472">Membrane</keyword>
<gene>
    <name evidence="2" type="ORF">AVEN_80045_1</name>
</gene>
<protein>
    <recommendedName>
        <fullName evidence="4">Gustatory receptor</fullName>
    </recommendedName>
</protein>
<sequence>MSITLTCNWEQTAKSNTYDYEVKNPVAQVLLINVIYFFRFFVHLVFTDLIALLFCTLCQGCSAVIISLTEEIQQMPPETFGSLEQIDILGRKAMIDAILMNIQNIFSVPSLFIIAQNFLSCATVIGWHLYYHSKSYRSDGLIGSVCIGINSFGCLAVVLWFVGGIPIHLQKLKDAFYRKERQRLILLQKQGLLQLRGELFESSEFAFTGCDIIPYRRSTFLTIIGTLLTYTVLVVNMKD</sequence>
<keyword evidence="3" id="KW-1185">Reference proteome</keyword>
<evidence type="ECO:0000256" key="1">
    <source>
        <dbReference type="SAM" id="Phobius"/>
    </source>
</evidence>
<comment type="caution">
    <text evidence="2">The sequence shown here is derived from an EMBL/GenBank/DDBJ whole genome shotgun (WGS) entry which is preliminary data.</text>
</comment>
<dbReference type="AlphaFoldDB" id="A0A4Y2PID8"/>
<keyword evidence="1" id="KW-1133">Transmembrane helix</keyword>
<feature type="transmembrane region" description="Helical" evidence="1">
    <location>
        <begin position="110"/>
        <end position="129"/>
    </location>
</feature>
<organism evidence="2 3">
    <name type="scientific">Araneus ventricosus</name>
    <name type="common">Orbweaver spider</name>
    <name type="synonym">Epeira ventricosa</name>
    <dbReference type="NCBI Taxonomy" id="182803"/>
    <lineage>
        <taxon>Eukaryota</taxon>
        <taxon>Metazoa</taxon>
        <taxon>Ecdysozoa</taxon>
        <taxon>Arthropoda</taxon>
        <taxon>Chelicerata</taxon>
        <taxon>Arachnida</taxon>
        <taxon>Araneae</taxon>
        <taxon>Araneomorphae</taxon>
        <taxon>Entelegynae</taxon>
        <taxon>Araneoidea</taxon>
        <taxon>Araneidae</taxon>
        <taxon>Araneus</taxon>
    </lineage>
</organism>
<evidence type="ECO:0000313" key="3">
    <source>
        <dbReference type="Proteomes" id="UP000499080"/>
    </source>
</evidence>